<dbReference type="GO" id="GO:0008270">
    <property type="term" value="F:zinc ion binding"/>
    <property type="evidence" value="ECO:0007669"/>
    <property type="project" value="UniProtKB-KW"/>
</dbReference>
<reference evidence="5 6" key="1">
    <citation type="submission" date="2017-03" db="EMBL/GenBank/DDBJ databases">
        <title>Genomes of endolithic fungi from Antarctica.</title>
        <authorList>
            <person name="Coleine C."/>
            <person name="Masonjones S."/>
            <person name="Stajich J.E."/>
        </authorList>
    </citation>
    <scope>NUCLEOTIDE SEQUENCE [LARGE SCALE GENOMIC DNA]</scope>
    <source>
        <strain evidence="5 6">CCFEE 6315</strain>
    </source>
</reference>
<feature type="region of interest" description="Disordered" evidence="4">
    <location>
        <begin position="467"/>
        <end position="523"/>
    </location>
</feature>
<keyword evidence="1" id="KW-0479">Metal-binding</keyword>
<evidence type="ECO:0000313" key="6">
    <source>
        <dbReference type="Proteomes" id="UP000308549"/>
    </source>
</evidence>
<accession>A0A4U0TWF8</accession>
<keyword evidence="6" id="KW-1185">Reference proteome</keyword>
<feature type="region of interest" description="Disordered" evidence="4">
    <location>
        <begin position="368"/>
        <end position="440"/>
    </location>
</feature>
<dbReference type="AlphaFoldDB" id="A0A4U0TWF8"/>
<dbReference type="OrthoDB" id="3637835at2759"/>
<feature type="region of interest" description="Disordered" evidence="4">
    <location>
        <begin position="184"/>
        <end position="203"/>
    </location>
</feature>
<dbReference type="Gene3D" id="3.30.40.10">
    <property type="entry name" value="Zinc/RING finger domain, C3HC4 (zinc finger)"/>
    <property type="match status" value="1"/>
</dbReference>
<name>A0A4U0TWF8_9PEZI</name>
<dbReference type="EMBL" id="NAJL01000027">
    <property type="protein sequence ID" value="TKA26637.1"/>
    <property type="molecule type" value="Genomic_DNA"/>
</dbReference>
<keyword evidence="3" id="KW-0862">Zinc</keyword>
<evidence type="ECO:0008006" key="7">
    <source>
        <dbReference type="Google" id="ProtNLM"/>
    </source>
</evidence>
<protein>
    <recommendedName>
        <fullName evidence="7">Zinc finger PHD-type domain-containing protein</fullName>
    </recommendedName>
</protein>
<dbReference type="PROSITE" id="PS01359">
    <property type="entry name" value="ZF_PHD_1"/>
    <property type="match status" value="1"/>
</dbReference>
<evidence type="ECO:0000256" key="4">
    <source>
        <dbReference type="SAM" id="MobiDB-lite"/>
    </source>
</evidence>
<dbReference type="InterPro" id="IPR013083">
    <property type="entry name" value="Znf_RING/FYVE/PHD"/>
</dbReference>
<dbReference type="InterPro" id="IPR019786">
    <property type="entry name" value="Zinc_finger_PHD-type_CS"/>
</dbReference>
<organism evidence="5 6">
    <name type="scientific">Salinomyces thailandicus</name>
    <dbReference type="NCBI Taxonomy" id="706561"/>
    <lineage>
        <taxon>Eukaryota</taxon>
        <taxon>Fungi</taxon>
        <taxon>Dikarya</taxon>
        <taxon>Ascomycota</taxon>
        <taxon>Pezizomycotina</taxon>
        <taxon>Dothideomycetes</taxon>
        <taxon>Dothideomycetidae</taxon>
        <taxon>Mycosphaerellales</taxon>
        <taxon>Teratosphaeriaceae</taxon>
        <taxon>Salinomyces</taxon>
    </lineage>
</organism>
<feature type="region of interest" description="Disordered" evidence="4">
    <location>
        <begin position="1"/>
        <end position="96"/>
    </location>
</feature>
<feature type="compositionally biased region" description="Polar residues" evidence="4">
    <location>
        <begin position="46"/>
        <end position="62"/>
    </location>
</feature>
<evidence type="ECO:0000256" key="2">
    <source>
        <dbReference type="ARBA" id="ARBA00022771"/>
    </source>
</evidence>
<proteinExistence type="predicted"/>
<evidence type="ECO:0000256" key="3">
    <source>
        <dbReference type="ARBA" id="ARBA00022833"/>
    </source>
</evidence>
<keyword evidence="2" id="KW-0863">Zinc-finger</keyword>
<feature type="region of interest" description="Disordered" evidence="4">
    <location>
        <begin position="724"/>
        <end position="755"/>
    </location>
</feature>
<dbReference type="SUPFAM" id="SSF57903">
    <property type="entry name" value="FYVE/PHD zinc finger"/>
    <property type="match status" value="1"/>
</dbReference>
<feature type="region of interest" description="Disordered" evidence="4">
    <location>
        <begin position="777"/>
        <end position="804"/>
    </location>
</feature>
<evidence type="ECO:0000313" key="5">
    <source>
        <dbReference type="EMBL" id="TKA26637.1"/>
    </source>
</evidence>
<feature type="compositionally biased region" description="Polar residues" evidence="4">
    <location>
        <begin position="483"/>
        <end position="510"/>
    </location>
</feature>
<feature type="compositionally biased region" description="Pro residues" evidence="4">
    <location>
        <begin position="777"/>
        <end position="795"/>
    </location>
</feature>
<evidence type="ECO:0000256" key="1">
    <source>
        <dbReference type="ARBA" id="ARBA00022723"/>
    </source>
</evidence>
<comment type="caution">
    <text evidence="5">The sequence shown here is derived from an EMBL/GenBank/DDBJ whole genome shotgun (WGS) entry which is preliminary data.</text>
</comment>
<sequence>MANPQPPITDRTKRQESRPQAPPTTVLDTATTPPRAPPLLYHQESALRSTQSPGKQSVSESSALRGREEDMIAPRTLPNWPPLLPTPADILPSQPDMDIAKSVPPSAAPLLTAEIAKDEVKVLGVDTENGHDSVYLLNAAPGSRSFTLLSEDDPKARDVLPLQAELALMHLRRAERLAAEEEELLRHDEPTGSSQKHSARFATPEERCDTPGVFISSPEPESTPAGIEQQKTKFQVDHHLRDTMRCIKLRLLDGMTLMVERMGSVNLAIACAHPQCPAPESIIQAGAYYIVLGKSQKLESAERWCLTCLESLWNGKGMLGALPMPDVGIINQVEIETPDGDTSRLMLDGMLDGTLMKRLSLGHDGTIEDNGGVAAGTVPYETPRSSTPPDMRADSVMWTPTNTPNRGIAGYPLTQKHSKKDDSDSALSPLTRKAKDQTAVSKEASDLMIGFGEAFLNGQVKVARKRGEGASHLNDGTARRSTRLQTLELTDQVTAPLQVKSPYQKSTKSATPKPARTPSVQSPCEDIVKAENKLDEMYRQRNEALRTLRPGQSALLRAPRSTVKHRVSIDELGVPYTDLLGNSASRYHVKDAVREYRSTTKAKEHRSTLLGPVPDALREPGAIPQWHKTLGTHLCSCYGNADESPIIRCSNEQCLIGLYHVGCVGELEDEEDWRCRLCSVTCEPESTTTMQPLLSEAEVESLFPQVIKHTPKAIRQDAQIDLPQLDGLPNIPSVDSQQQQMPPSPAGCPRSLLASKHAPPSDDLAYFPLALQYPAHPPSPPHLLRPETPRSPYPDPASRAFQGLDPPKRFQYVAQYIRIGNSLGKGDKRAVNTWKAASEEQMGLILREDSRVAKEVEAVEHNEEGTTGTGDGIQVDNHEVQASESEEKTVEACAGVARTDCHGKDLTDVLAAKRASSAA</sequence>
<dbReference type="InterPro" id="IPR011011">
    <property type="entry name" value="Znf_FYVE_PHD"/>
</dbReference>
<gene>
    <name evidence="5" type="ORF">B0A50_04745</name>
</gene>
<dbReference type="Proteomes" id="UP000308549">
    <property type="component" value="Unassembled WGS sequence"/>
</dbReference>